<dbReference type="InterPro" id="IPR036388">
    <property type="entry name" value="WH-like_DNA-bd_sf"/>
</dbReference>
<name>A0A9E7SV93_9EURY</name>
<gene>
    <name evidence="2" type="ORF">NGM29_13440</name>
</gene>
<keyword evidence="3" id="KW-1185">Reference proteome</keyword>
<dbReference type="EMBL" id="CP100355">
    <property type="protein sequence ID" value="UTF52781.1"/>
    <property type="molecule type" value="Genomic_DNA"/>
</dbReference>
<dbReference type="KEGG" id="sawl:NGM29_13440"/>
<organism evidence="2 3">
    <name type="scientific">Natronosalvus rutilus</name>
    <dbReference type="NCBI Taxonomy" id="2953753"/>
    <lineage>
        <taxon>Archaea</taxon>
        <taxon>Methanobacteriati</taxon>
        <taxon>Methanobacteriota</taxon>
        <taxon>Stenosarchaea group</taxon>
        <taxon>Halobacteria</taxon>
        <taxon>Halobacteriales</taxon>
        <taxon>Natrialbaceae</taxon>
        <taxon>Natronosalvus</taxon>
    </lineage>
</organism>
<feature type="region of interest" description="Disordered" evidence="1">
    <location>
        <begin position="77"/>
        <end position="102"/>
    </location>
</feature>
<reference evidence="2" key="1">
    <citation type="submission" date="2022-06" db="EMBL/GenBank/DDBJ databases">
        <title>Diverse halophilic archaea isolated from saline environments.</title>
        <authorList>
            <person name="Cui H.-L."/>
        </authorList>
    </citation>
    <scope>NUCLEOTIDE SEQUENCE</scope>
    <source>
        <strain evidence="2">WLHS1</strain>
    </source>
</reference>
<evidence type="ECO:0000313" key="2">
    <source>
        <dbReference type="EMBL" id="UTF52781.1"/>
    </source>
</evidence>
<evidence type="ECO:0000256" key="1">
    <source>
        <dbReference type="SAM" id="MobiDB-lite"/>
    </source>
</evidence>
<sequence length="102" mass="11510">MNPDEYCGRGDLPDRLAFVKPNRSKFWIHLSTCDEPQTAGELEGAVEWSTATIYRMIEDLEAIGLLERVVKLTDSGPRDAYETASPTERPVWERQAAEGVVR</sequence>
<dbReference type="Gene3D" id="1.10.10.10">
    <property type="entry name" value="Winged helix-like DNA-binding domain superfamily/Winged helix DNA-binding domain"/>
    <property type="match status" value="1"/>
</dbReference>
<proteinExistence type="predicted"/>
<dbReference type="InterPro" id="IPR036390">
    <property type="entry name" value="WH_DNA-bd_sf"/>
</dbReference>
<feature type="compositionally biased region" description="Basic and acidic residues" evidence="1">
    <location>
        <begin position="90"/>
        <end position="102"/>
    </location>
</feature>
<dbReference type="Proteomes" id="UP001056855">
    <property type="component" value="Chromosome"/>
</dbReference>
<dbReference type="SUPFAM" id="SSF46785">
    <property type="entry name" value="Winged helix' DNA-binding domain"/>
    <property type="match status" value="1"/>
</dbReference>
<dbReference type="RefSeq" id="WP_254156833.1">
    <property type="nucleotide sequence ID" value="NZ_CP100355.1"/>
</dbReference>
<accession>A0A9E7SV93</accession>
<dbReference type="AlphaFoldDB" id="A0A9E7SV93"/>
<protein>
    <submittedName>
        <fullName evidence="2">Transcriptional regulator</fullName>
    </submittedName>
</protein>
<evidence type="ECO:0000313" key="3">
    <source>
        <dbReference type="Proteomes" id="UP001056855"/>
    </source>
</evidence>
<dbReference type="GeneID" id="73291068"/>